<evidence type="ECO:0000256" key="9">
    <source>
        <dbReference type="ARBA" id="ARBA00048540"/>
    </source>
</evidence>
<keyword evidence="6 10" id="KW-0274">FAD</keyword>
<comment type="catalytic activity">
    <reaction evidence="9 10">
        <text>L-threonyl-[protein] + FAD = FMN-L-threonyl-[protein] + AMP + H(+)</text>
        <dbReference type="Rhea" id="RHEA:36847"/>
        <dbReference type="Rhea" id="RHEA-COMP:11060"/>
        <dbReference type="Rhea" id="RHEA-COMP:11061"/>
        <dbReference type="ChEBI" id="CHEBI:15378"/>
        <dbReference type="ChEBI" id="CHEBI:30013"/>
        <dbReference type="ChEBI" id="CHEBI:57692"/>
        <dbReference type="ChEBI" id="CHEBI:74257"/>
        <dbReference type="ChEBI" id="CHEBI:456215"/>
        <dbReference type="EC" id="2.7.1.180"/>
    </reaction>
</comment>
<evidence type="ECO:0000256" key="7">
    <source>
        <dbReference type="ARBA" id="ARBA00022842"/>
    </source>
</evidence>
<dbReference type="PIRSF" id="PIRSF006268">
    <property type="entry name" value="ApbE"/>
    <property type="match status" value="1"/>
</dbReference>
<dbReference type="SUPFAM" id="SSF143631">
    <property type="entry name" value="ApbE-like"/>
    <property type="match status" value="1"/>
</dbReference>
<evidence type="ECO:0000256" key="4">
    <source>
        <dbReference type="ARBA" id="ARBA00022679"/>
    </source>
</evidence>
<dbReference type="EC" id="2.7.1.180" evidence="1 10"/>
<gene>
    <name evidence="12" type="ORF">LKD31_12720</name>
</gene>
<evidence type="ECO:0000256" key="5">
    <source>
        <dbReference type="ARBA" id="ARBA00022723"/>
    </source>
</evidence>
<dbReference type="Gene3D" id="3.10.520.10">
    <property type="entry name" value="ApbE-like domains"/>
    <property type="match status" value="1"/>
</dbReference>
<keyword evidence="13" id="KW-1185">Reference proteome</keyword>
<dbReference type="GO" id="GO:0046872">
    <property type="term" value="F:metal ion binding"/>
    <property type="evidence" value="ECO:0007669"/>
    <property type="project" value="UniProtKB-UniRule"/>
</dbReference>
<evidence type="ECO:0000256" key="8">
    <source>
        <dbReference type="ARBA" id="ARBA00031306"/>
    </source>
</evidence>
<proteinExistence type="inferred from homology"/>
<dbReference type="PANTHER" id="PTHR30040:SF2">
    <property type="entry name" value="FAD:PROTEIN FMN TRANSFERASE"/>
    <property type="match status" value="1"/>
</dbReference>
<comment type="cofactor">
    <cofactor evidence="11">
        <name>Mg(2+)</name>
        <dbReference type="ChEBI" id="CHEBI:18420"/>
    </cofactor>
    <cofactor evidence="11">
        <name>Mn(2+)</name>
        <dbReference type="ChEBI" id="CHEBI:29035"/>
    </cofactor>
    <text evidence="11">Magnesium. Can also use manganese.</text>
</comment>
<dbReference type="AlphaFoldDB" id="A0AAE3AP42"/>
<dbReference type="RefSeq" id="WP_308449999.1">
    <property type="nucleotide sequence ID" value="NZ_JAJEQC010000018.1"/>
</dbReference>
<reference evidence="12" key="1">
    <citation type="submission" date="2021-10" db="EMBL/GenBank/DDBJ databases">
        <title>Anaerobic single-cell dispensing facilitates the cultivation of human gut bacteria.</title>
        <authorList>
            <person name="Afrizal A."/>
        </authorList>
    </citation>
    <scope>NUCLEOTIDE SEQUENCE</scope>
    <source>
        <strain evidence="12">CLA-AA-H250</strain>
    </source>
</reference>
<evidence type="ECO:0000313" key="12">
    <source>
        <dbReference type="EMBL" id="MCC2137859.1"/>
    </source>
</evidence>
<evidence type="ECO:0000256" key="6">
    <source>
        <dbReference type="ARBA" id="ARBA00022827"/>
    </source>
</evidence>
<keyword evidence="7 10" id="KW-0460">Magnesium</keyword>
<feature type="binding site" evidence="11">
    <location>
        <position position="281"/>
    </location>
    <ligand>
        <name>Mg(2+)</name>
        <dbReference type="ChEBI" id="CHEBI:18420"/>
    </ligand>
</feature>
<keyword evidence="5 10" id="KW-0479">Metal-binding</keyword>
<dbReference type="PANTHER" id="PTHR30040">
    <property type="entry name" value="THIAMINE BIOSYNTHESIS LIPOPROTEIN APBE"/>
    <property type="match status" value="1"/>
</dbReference>
<comment type="caution">
    <text evidence="12">The sequence shown here is derived from an EMBL/GenBank/DDBJ whole genome shotgun (WGS) entry which is preliminary data.</text>
</comment>
<evidence type="ECO:0000256" key="2">
    <source>
        <dbReference type="ARBA" id="ARBA00016337"/>
    </source>
</evidence>
<dbReference type="Pfam" id="PF02424">
    <property type="entry name" value="ApbE"/>
    <property type="match status" value="1"/>
</dbReference>
<keyword evidence="4 10" id="KW-0808">Transferase</keyword>
<evidence type="ECO:0000256" key="11">
    <source>
        <dbReference type="PIRSR" id="PIRSR006268-2"/>
    </source>
</evidence>
<comment type="similarity">
    <text evidence="10">Belongs to the ApbE family.</text>
</comment>
<evidence type="ECO:0000256" key="3">
    <source>
        <dbReference type="ARBA" id="ARBA00022630"/>
    </source>
</evidence>
<accession>A0AAE3AP42</accession>
<evidence type="ECO:0000256" key="1">
    <source>
        <dbReference type="ARBA" id="ARBA00011955"/>
    </source>
</evidence>
<evidence type="ECO:0000256" key="10">
    <source>
        <dbReference type="PIRNR" id="PIRNR006268"/>
    </source>
</evidence>
<name>A0AAE3AP42_9FIRM</name>
<dbReference type="EMBL" id="JAJEQC010000018">
    <property type="protein sequence ID" value="MCC2137859.1"/>
    <property type="molecule type" value="Genomic_DNA"/>
</dbReference>
<evidence type="ECO:0000313" key="13">
    <source>
        <dbReference type="Proteomes" id="UP001199424"/>
    </source>
</evidence>
<dbReference type="GO" id="GO:0016740">
    <property type="term" value="F:transferase activity"/>
    <property type="evidence" value="ECO:0007669"/>
    <property type="project" value="UniProtKB-UniRule"/>
</dbReference>
<feature type="binding site" evidence="11">
    <location>
        <position position="165"/>
    </location>
    <ligand>
        <name>Mg(2+)</name>
        <dbReference type="ChEBI" id="CHEBI:18420"/>
    </ligand>
</feature>
<sequence length="338" mass="36128">MQKVLSVFGCFVLIFALCTGCSRTPQAEKKTFYAMNTTMEFTVYSSASLVDDAEALINSLEDELSVTKDTSEIAQINQNGSGTVTGSTADLMGKALAMCSRTNGTLDISVYPIVRAWGFTTGSYKVPSEEELTSLLPLVDYTNVQYDEVTGEVILPAGMEIDLGSIAKGYAGQQAAELLREKGVTSALLNLGGNVQTIGSKPDGGAWQIAVKNPHNKEPMMVVSVRDKAVVTSGGYERYFEQGGKTYWHIMDPKTGRPADSGLLAVTVIGEDGAVCDGLSTSLFVMGLEKAAALWAESSDFEAIFIAADGTVYITDGLKEDFSLLSDYADTTVQVITR</sequence>
<protein>
    <recommendedName>
        <fullName evidence="2 10">FAD:protein FMN transferase</fullName>
        <ecNumber evidence="1 10">2.7.1.180</ecNumber>
    </recommendedName>
    <alternativeName>
        <fullName evidence="8 10">Flavin transferase</fullName>
    </alternativeName>
</protein>
<keyword evidence="3 10" id="KW-0285">Flavoprotein</keyword>
<organism evidence="12 13">
    <name type="scientific">Hominenteromicrobium mulieris</name>
    <dbReference type="NCBI Taxonomy" id="2885357"/>
    <lineage>
        <taxon>Bacteria</taxon>
        <taxon>Bacillati</taxon>
        <taxon>Bacillota</taxon>
        <taxon>Clostridia</taxon>
        <taxon>Eubacteriales</taxon>
        <taxon>Oscillospiraceae</taxon>
        <taxon>Hominenteromicrobium</taxon>
    </lineage>
</organism>
<feature type="binding site" evidence="11">
    <location>
        <position position="277"/>
    </location>
    <ligand>
        <name>Mg(2+)</name>
        <dbReference type="ChEBI" id="CHEBI:18420"/>
    </ligand>
</feature>
<dbReference type="InterPro" id="IPR024932">
    <property type="entry name" value="ApbE"/>
</dbReference>
<dbReference type="Proteomes" id="UP001199424">
    <property type="component" value="Unassembled WGS sequence"/>
</dbReference>
<dbReference type="InterPro" id="IPR003374">
    <property type="entry name" value="ApbE-like_sf"/>
</dbReference>